<dbReference type="Proteomes" id="UP000196440">
    <property type="component" value="Unassembled WGS sequence"/>
</dbReference>
<protein>
    <submittedName>
        <fullName evidence="2">Uncharacterized protein</fullName>
    </submittedName>
</protein>
<sequence length="67" mass="7700">MSYLCGYHLNVFLIYELDNHLVENSSPLVVTDVPDSAMFGLPKKRGEWLATLFCLAITVIFLKIYLY</sequence>
<feature type="transmembrane region" description="Helical" evidence="1">
    <location>
        <begin position="48"/>
        <end position="66"/>
    </location>
</feature>
<dbReference type="EMBL" id="NHOI01000005">
    <property type="protein sequence ID" value="OVZ88901.1"/>
    <property type="molecule type" value="Genomic_DNA"/>
</dbReference>
<comment type="caution">
    <text evidence="2">The sequence shown here is derived from an EMBL/GenBank/DDBJ whole genome shotgun (WGS) entry which is preliminary data.</text>
</comment>
<accession>A0A209A806</accession>
<reference evidence="2 3" key="1">
    <citation type="submission" date="2017-05" db="EMBL/GenBank/DDBJ databases">
        <title>Whole genome sequencing of Yersinia kristensenii.</title>
        <authorList>
            <person name="Campioni F."/>
        </authorList>
    </citation>
    <scope>NUCLEOTIDE SEQUENCE [LARGE SCALE GENOMIC DNA]</scope>
    <source>
        <strain evidence="2 3">CFSAN060536</strain>
    </source>
</reference>
<evidence type="ECO:0000256" key="1">
    <source>
        <dbReference type="SAM" id="Phobius"/>
    </source>
</evidence>
<keyword evidence="1" id="KW-0472">Membrane</keyword>
<gene>
    <name evidence="2" type="ORF">CBW57_04295</name>
</gene>
<proteinExistence type="predicted"/>
<name>A0A209A806_YERIN</name>
<organism evidence="2 3">
    <name type="scientific">Yersinia intermedia</name>
    <dbReference type="NCBI Taxonomy" id="631"/>
    <lineage>
        <taxon>Bacteria</taxon>
        <taxon>Pseudomonadati</taxon>
        <taxon>Pseudomonadota</taxon>
        <taxon>Gammaproteobacteria</taxon>
        <taxon>Enterobacterales</taxon>
        <taxon>Yersiniaceae</taxon>
        <taxon>Yersinia</taxon>
    </lineage>
</organism>
<keyword evidence="1" id="KW-0812">Transmembrane</keyword>
<keyword evidence="1" id="KW-1133">Transmembrane helix</keyword>
<evidence type="ECO:0000313" key="3">
    <source>
        <dbReference type="Proteomes" id="UP000196440"/>
    </source>
</evidence>
<evidence type="ECO:0000313" key="2">
    <source>
        <dbReference type="EMBL" id="OVZ88901.1"/>
    </source>
</evidence>
<dbReference type="AlphaFoldDB" id="A0A209A806"/>